<keyword evidence="3" id="KW-1185">Reference proteome</keyword>
<dbReference type="KEGG" id="gai:IMCC3135_32345"/>
<protein>
    <recommendedName>
        <fullName evidence="4">DUF1513 domain-containing protein</fullName>
    </recommendedName>
</protein>
<dbReference type="Pfam" id="PF07433">
    <property type="entry name" value="DUF1513"/>
    <property type="match status" value="1"/>
</dbReference>
<sequence>MPREPVFSRRALLQAALASLLPVPALALSSEPVSIEPARLAEPASLFISGARSGARSGVDEYVAVVFDDQAKIVASVPIGARAHGAASHLQSQRACLFARRPGMFMNTFDRRTPGVHAVTEPVGGRHFYGHGAYSQNGKLLFATENDFDGMRGVLGIYDASRHYERIGELDTAGVGPHEVLRVPGTSLLLVANGGIHTHPDSGRDKLNIETMEPNLALIDSRDGKLLARHVLPAELHQVSIRHLACADDGVVWFAAQYEGEEVAIAGLAGSISIEQSMQSFHAGVSGKGLTLVEVPAALQARMTHYVSSVAVAGDYALFTSSKGGVVFQVNRRTSQIDETISIRDCSGVTPRLVSGLDGALVTSGTGEIVRLDAEGMTSLAMHTLQWDNHVYPI</sequence>
<dbReference type="InterPro" id="IPR008311">
    <property type="entry name" value="UCP028101"/>
</dbReference>
<dbReference type="PIRSF" id="PIRSF028101">
    <property type="entry name" value="UCP028101"/>
    <property type="match status" value="1"/>
</dbReference>
<dbReference type="EMBL" id="CP018632">
    <property type="protein sequence ID" value="ASJ76514.1"/>
    <property type="molecule type" value="Genomic_DNA"/>
</dbReference>
<dbReference type="OrthoDB" id="5624218at2"/>
<dbReference type="SUPFAM" id="SSF69322">
    <property type="entry name" value="Tricorn protease domain 2"/>
    <property type="match status" value="1"/>
</dbReference>
<evidence type="ECO:0008006" key="4">
    <source>
        <dbReference type="Google" id="ProtNLM"/>
    </source>
</evidence>
<evidence type="ECO:0000313" key="3">
    <source>
        <dbReference type="Proteomes" id="UP000250079"/>
    </source>
</evidence>
<proteinExistence type="predicted"/>
<name>A0A2Z2P9E6_9GAMM</name>
<evidence type="ECO:0000313" key="2">
    <source>
        <dbReference type="EMBL" id="ASJ76514.1"/>
    </source>
</evidence>
<dbReference type="AlphaFoldDB" id="A0A2Z2P9E6"/>
<reference evidence="2 3" key="1">
    <citation type="submission" date="2016-12" db="EMBL/GenBank/DDBJ databases">
        <authorList>
            <person name="Song W.-J."/>
            <person name="Kurnit D.M."/>
        </authorList>
    </citation>
    <scope>NUCLEOTIDE SEQUENCE [LARGE SCALE GENOMIC DNA]</scope>
    <source>
        <strain evidence="2 3">IMCC3135</strain>
    </source>
</reference>
<dbReference type="Proteomes" id="UP000250079">
    <property type="component" value="Chromosome"/>
</dbReference>
<feature type="signal peptide" evidence="1">
    <location>
        <begin position="1"/>
        <end position="27"/>
    </location>
</feature>
<accession>A0A2Z2P9E6</accession>
<gene>
    <name evidence="2" type="ORF">IMCC3135_32345</name>
</gene>
<keyword evidence="1" id="KW-0732">Signal</keyword>
<evidence type="ECO:0000256" key="1">
    <source>
        <dbReference type="SAM" id="SignalP"/>
    </source>
</evidence>
<feature type="chain" id="PRO_5016243969" description="DUF1513 domain-containing protein" evidence="1">
    <location>
        <begin position="28"/>
        <end position="394"/>
    </location>
</feature>
<organism evidence="2 3">
    <name type="scientific">Granulosicoccus antarcticus IMCC3135</name>
    <dbReference type="NCBI Taxonomy" id="1192854"/>
    <lineage>
        <taxon>Bacteria</taxon>
        <taxon>Pseudomonadati</taxon>
        <taxon>Pseudomonadota</taxon>
        <taxon>Gammaproteobacteria</taxon>
        <taxon>Chromatiales</taxon>
        <taxon>Granulosicoccaceae</taxon>
        <taxon>Granulosicoccus</taxon>
    </lineage>
</organism>
<dbReference type="RefSeq" id="WP_088921280.1">
    <property type="nucleotide sequence ID" value="NZ_CP018632.1"/>
</dbReference>